<gene>
    <name evidence="2" type="ORF">NDU88_006614</name>
</gene>
<dbReference type="EMBL" id="JANPWB010000015">
    <property type="protein sequence ID" value="KAJ1093514.1"/>
    <property type="molecule type" value="Genomic_DNA"/>
</dbReference>
<keyword evidence="3" id="KW-1185">Reference proteome</keyword>
<evidence type="ECO:0000313" key="2">
    <source>
        <dbReference type="EMBL" id="KAJ1093514.1"/>
    </source>
</evidence>
<sequence>MGRLSPPPHTSETHLRRPPCVEDPGIEAGSSGRGSVGAVTALLDTKTTPEMKIDAVALDVNLLRTDHRALVERVTETEGDIAKLSPDVKALQEKMTHLTMEVV</sequence>
<proteinExistence type="predicted"/>
<feature type="region of interest" description="Disordered" evidence="1">
    <location>
        <begin position="1"/>
        <end position="34"/>
    </location>
</feature>
<protein>
    <submittedName>
        <fullName evidence="2">Uncharacterized protein</fullName>
    </submittedName>
</protein>
<name>A0AAV7LT24_PLEWA</name>
<dbReference type="Gene3D" id="1.20.5.340">
    <property type="match status" value="1"/>
</dbReference>
<evidence type="ECO:0000313" key="3">
    <source>
        <dbReference type="Proteomes" id="UP001066276"/>
    </source>
</evidence>
<accession>A0AAV7LT24</accession>
<organism evidence="2 3">
    <name type="scientific">Pleurodeles waltl</name>
    <name type="common">Iberian ribbed newt</name>
    <dbReference type="NCBI Taxonomy" id="8319"/>
    <lineage>
        <taxon>Eukaryota</taxon>
        <taxon>Metazoa</taxon>
        <taxon>Chordata</taxon>
        <taxon>Craniata</taxon>
        <taxon>Vertebrata</taxon>
        <taxon>Euteleostomi</taxon>
        <taxon>Amphibia</taxon>
        <taxon>Batrachia</taxon>
        <taxon>Caudata</taxon>
        <taxon>Salamandroidea</taxon>
        <taxon>Salamandridae</taxon>
        <taxon>Pleurodelinae</taxon>
        <taxon>Pleurodeles</taxon>
    </lineage>
</organism>
<reference evidence="2" key="1">
    <citation type="journal article" date="2022" name="bioRxiv">
        <title>Sequencing and chromosome-scale assembly of the giantPleurodeles waltlgenome.</title>
        <authorList>
            <person name="Brown T."/>
            <person name="Elewa A."/>
            <person name="Iarovenko S."/>
            <person name="Subramanian E."/>
            <person name="Araus A.J."/>
            <person name="Petzold A."/>
            <person name="Susuki M."/>
            <person name="Suzuki K.-i.T."/>
            <person name="Hayashi T."/>
            <person name="Toyoda A."/>
            <person name="Oliveira C."/>
            <person name="Osipova E."/>
            <person name="Leigh N.D."/>
            <person name="Simon A."/>
            <person name="Yun M.H."/>
        </authorList>
    </citation>
    <scope>NUCLEOTIDE SEQUENCE</scope>
    <source>
        <strain evidence="2">20211129_DDA</strain>
        <tissue evidence="2">Liver</tissue>
    </source>
</reference>
<evidence type="ECO:0000256" key="1">
    <source>
        <dbReference type="SAM" id="MobiDB-lite"/>
    </source>
</evidence>
<dbReference type="Proteomes" id="UP001066276">
    <property type="component" value="Chromosome 11"/>
</dbReference>
<dbReference type="AlphaFoldDB" id="A0AAV7LT24"/>
<comment type="caution">
    <text evidence="2">The sequence shown here is derived from an EMBL/GenBank/DDBJ whole genome shotgun (WGS) entry which is preliminary data.</text>
</comment>